<evidence type="ECO:0000256" key="4">
    <source>
        <dbReference type="ARBA" id="ARBA00022603"/>
    </source>
</evidence>
<organism evidence="9 10">
    <name type="scientific">Erythranthe guttata</name>
    <name type="common">Yellow monkey flower</name>
    <name type="synonym">Mimulus guttatus</name>
    <dbReference type="NCBI Taxonomy" id="4155"/>
    <lineage>
        <taxon>Eukaryota</taxon>
        <taxon>Viridiplantae</taxon>
        <taxon>Streptophyta</taxon>
        <taxon>Embryophyta</taxon>
        <taxon>Tracheophyta</taxon>
        <taxon>Spermatophyta</taxon>
        <taxon>Magnoliopsida</taxon>
        <taxon>eudicotyledons</taxon>
        <taxon>Gunneridae</taxon>
        <taxon>Pentapetalae</taxon>
        <taxon>asterids</taxon>
        <taxon>lamiids</taxon>
        <taxon>Lamiales</taxon>
        <taxon>Phrymaceae</taxon>
        <taxon>Erythranthe</taxon>
    </lineage>
</organism>
<protein>
    <recommendedName>
        <fullName evidence="8">Post-SET domain-containing protein</fullName>
    </recommendedName>
</protein>
<dbReference type="GO" id="GO:0005634">
    <property type="term" value="C:nucleus"/>
    <property type="evidence" value="ECO:0007669"/>
    <property type="project" value="UniProtKB-SubCell"/>
</dbReference>
<dbReference type="EMBL" id="KI630566">
    <property type="protein sequence ID" value="EYU37135.1"/>
    <property type="molecule type" value="Genomic_DNA"/>
</dbReference>
<keyword evidence="3" id="KW-0158">Chromosome</keyword>
<evidence type="ECO:0000256" key="5">
    <source>
        <dbReference type="ARBA" id="ARBA00022679"/>
    </source>
</evidence>
<dbReference type="Gene3D" id="2.170.270.10">
    <property type="entry name" value="SET domain"/>
    <property type="match status" value="1"/>
</dbReference>
<keyword evidence="7" id="KW-0539">Nucleus</keyword>
<dbReference type="InterPro" id="IPR046341">
    <property type="entry name" value="SET_dom_sf"/>
</dbReference>
<feature type="non-terminal residue" evidence="9">
    <location>
        <position position="1"/>
    </location>
</feature>
<dbReference type="PROSITE" id="PS50868">
    <property type="entry name" value="POST_SET"/>
    <property type="match status" value="1"/>
</dbReference>
<evidence type="ECO:0000256" key="3">
    <source>
        <dbReference type="ARBA" id="ARBA00022454"/>
    </source>
</evidence>
<dbReference type="GO" id="GO:0005694">
    <property type="term" value="C:chromosome"/>
    <property type="evidence" value="ECO:0007669"/>
    <property type="project" value="UniProtKB-SubCell"/>
</dbReference>
<dbReference type="SMART" id="SM00508">
    <property type="entry name" value="PostSET"/>
    <property type="match status" value="1"/>
</dbReference>
<dbReference type="GO" id="GO:0008168">
    <property type="term" value="F:methyltransferase activity"/>
    <property type="evidence" value="ECO:0007669"/>
    <property type="project" value="UniProtKB-KW"/>
</dbReference>
<evidence type="ECO:0000259" key="8">
    <source>
        <dbReference type="PROSITE" id="PS50868"/>
    </source>
</evidence>
<dbReference type="InterPro" id="IPR003616">
    <property type="entry name" value="Post-SET_dom"/>
</dbReference>
<dbReference type="AlphaFoldDB" id="A0A022RE13"/>
<keyword evidence="10" id="KW-1185">Reference proteome</keyword>
<dbReference type="InterPro" id="IPR050777">
    <property type="entry name" value="SET2_Histone-Lys_MeTrsfase"/>
</dbReference>
<reference evidence="9 10" key="1">
    <citation type="journal article" date="2013" name="Proc. Natl. Acad. Sci. U.S.A.">
        <title>Fine-scale variation in meiotic recombination in Mimulus inferred from population shotgun sequencing.</title>
        <authorList>
            <person name="Hellsten U."/>
            <person name="Wright K.M."/>
            <person name="Jenkins J."/>
            <person name="Shu S."/>
            <person name="Yuan Y."/>
            <person name="Wessler S.R."/>
            <person name="Schmutz J."/>
            <person name="Willis J.H."/>
            <person name="Rokhsar D.S."/>
        </authorList>
    </citation>
    <scope>NUCLEOTIDE SEQUENCE [LARGE SCALE GENOMIC DNA]</scope>
    <source>
        <strain evidence="10">cv. DUN x IM62</strain>
    </source>
</reference>
<sequence>QVEGETRVGVFASKAIEVGEPLTYDYRFIQFGPEVECRCGAANCNGYLGTKRKIIFGPKSKRKMEVLEFSWGPKRQRTSKRVVGIILN</sequence>
<dbReference type="STRING" id="4155.A0A022RE13"/>
<evidence type="ECO:0000256" key="1">
    <source>
        <dbReference type="ARBA" id="ARBA00004123"/>
    </source>
</evidence>
<proteinExistence type="predicted"/>
<evidence type="ECO:0000256" key="2">
    <source>
        <dbReference type="ARBA" id="ARBA00004286"/>
    </source>
</evidence>
<evidence type="ECO:0000256" key="7">
    <source>
        <dbReference type="ARBA" id="ARBA00023242"/>
    </source>
</evidence>
<dbReference type="GO" id="GO:0032259">
    <property type="term" value="P:methylation"/>
    <property type="evidence" value="ECO:0007669"/>
    <property type="project" value="UniProtKB-KW"/>
</dbReference>
<keyword evidence="6" id="KW-0949">S-adenosyl-L-methionine</keyword>
<dbReference type="Proteomes" id="UP000030748">
    <property type="component" value="Unassembled WGS sequence"/>
</dbReference>
<evidence type="ECO:0000313" key="9">
    <source>
        <dbReference type="EMBL" id="EYU37135.1"/>
    </source>
</evidence>
<evidence type="ECO:0000256" key="6">
    <source>
        <dbReference type="ARBA" id="ARBA00022691"/>
    </source>
</evidence>
<evidence type="ECO:0000313" key="10">
    <source>
        <dbReference type="Proteomes" id="UP000030748"/>
    </source>
</evidence>
<keyword evidence="5" id="KW-0808">Transferase</keyword>
<name>A0A022RE13_ERYGU</name>
<gene>
    <name evidence="9" type="ORF">MIMGU_mgv1a0047192mg</name>
</gene>
<feature type="domain" description="Post-SET" evidence="8">
    <location>
        <begin position="33"/>
        <end position="49"/>
    </location>
</feature>
<keyword evidence="4" id="KW-0489">Methyltransferase</keyword>
<dbReference type="SUPFAM" id="SSF82199">
    <property type="entry name" value="SET domain"/>
    <property type="match status" value="1"/>
</dbReference>
<accession>A0A022RE13</accession>
<comment type="subcellular location">
    <subcellularLocation>
        <location evidence="2">Chromosome</location>
    </subcellularLocation>
    <subcellularLocation>
        <location evidence="1">Nucleus</location>
    </subcellularLocation>
</comment>
<dbReference type="PANTHER" id="PTHR22884">
    <property type="entry name" value="SET DOMAIN PROTEINS"/>
    <property type="match status" value="1"/>
</dbReference>